<dbReference type="Proteomes" id="UP000464495">
    <property type="component" value="Chromosome"/>
</dbReference>
<evidence type="ECO:0000313" key="2">
    <source>
        <dbReference type="Proteomes" id="UP000464495"/>
    </source>
</evidence>
<dbReference type="AlphaFoldDB" id="A0A6P1T3A4"/>
<reference evidence="1 2" key="1">
    <citation type="submission" date="2019-12" db="EMBL/GenBank/DDBJ databases">
        <title>Complete genome sequence of Algicella marina strain 9Alg 56(T) isolated from the red alga Tichocarpus crinitus.</title>
        <authorList>
            <person name="Kim S.-G."/>
            <person name="Nedashkovskaya O.I."/>
        </authorList>
    </citation>
    <scope>NUCLEOTIDE SEQUENCE [LARGE SCALE GENOMIC DNA]</scope>
    <source>
        <strain evidence="1 2">9Alg 56</strain>
    </source>
</reference>
<gene>
    <name evidence="1" type="ORF">GO499_14215</name>
</gene>
<dbReference type="InterPro" id="IPR036388">
    <property type="entry name" value="WH-like_DNA-bd_sf"/>
</dbReference>
<dbReference type="SUPFAM" id="SSF46785">
    <property type="entry name" value="Winged helix' DNA-binding domain"/>
    <property type="match status" value="1"/>
</dbReference>
<sequence>MPAPFDKPAIRTKIYVGTDMIGGGKVDFLQLVADHGTIAAAAADMGVTTTRAWFFLDTLQACFAAPLFEGPREENAPITITPLGHELIARFSTHADAVRETARPFLDWLAEVQPRKD</sequence>
<organism evidence="1 2">
    <name type="scientific">Algicella marina</name>
    <dbReference type="NCBI Taxonomy" id="2683284"/>
    <lineage>
        <taxon>Bacteria</taxon>
        <taxon>Pseudomonadati</taxon>
        <taxon>Pseudomonadota</taxon>
        <taxon>Alphaproteobacteria</taxon>
        <taxon>Rhodobacterales</taxon>
        <taxon>Paracoccaceae</taxon>
        <taxon>Algicella</taxon>
    </lineage>
</organism>
<accession>A0A6P1T3A4</accession>
<protein>
    <submittedName>
        <fullName evidence="1">LysR family transcriptional regulator</fullName>
    </submittedName>
</protein>
<dbReference type="RefSeq" id="WP_161862789.1">
    <property type="nucleotide sequence ID" value="NZ_CP046620.1"/>
</dbReference>
<evidence type="ECO:0000313" key="1">
    <source>
        <dbReference type="EMBL" id="QHQ36241.1"/>
    </source>
</evidence>
<keyword evidence="2" id="KW-1185">Reference proteome</keyword>
<proteinExistence type="predicted"/>
<name>A0A6P1T3A4_9RHOB</name>
<dbReference type="Gene3D" id="1.10.10.10">
    <property type="entry name" value="Winged helix-like DNA-binding domain superfamily/Winged helix DNA-binding domain"/>
    <property type="match status" value="1"/>
</dbReference>
<dbReference type="EMBL" id="CP046620">
    <property type="protein sequence ID" value="QHQ36241.1"/>
    <property type="molecule type" value="Genomic_DNA"/>
</dbReference>
<dbReference type="KEGG" id="amaq:GO499_14215"/>
<dbReference type="InterPro" id="IPR036390">
    <property type="entry name" value="WH_DNA-bd_sf"/>
</dbReference>